<keyword evidence="1" id="KW-1133">Transmembrane helix</keyword>
<dbReference type="RefSeq" id="WP_347308771.1">
    <property type="nucleotide sequence ID" value="NZ_JBAJEX010000009.1"/>
</dbReference>
<keyword evidence="1" id="KW-0812">Transmembrane</keyword>
<feature type="transmembrane region" description="Helical" evidence="1">
    <location>
        <begin position="63"/>
        <end position="87"/>
    </location>
</feature>
<evidence type="ECO:0000313" key="2">
    <source>
        <dbReference type="EMBL" id="MEO1767658.1"/>
    </source>
</evidence>
<accession>A0ABV0EJD5</accession>
<gene>
    <name evidence="2" type="ORF">V6E02_10595</name>
</gene>
<evidence type="ECO:0008006" key="4">
    <source>
        <dbReference type="Google" id="ProtNLM"/>
    </source>
</evidence>
<dbReference type="Proteomes" id="UP001482231">
    <property type="component" value="Unassembled WGS sequence"/>
</dbReference>
<evidence type="ECO:0000313" key="3">
    <source>
        <dbReference type="Proteomes" id="UP001482231"/>
    </source>
</evidence>
<name>A0ABV0EJD5_9BURK</name>
<dbReference type="EMBL" id="JBAJEX010000009">
    <property type="protein sequence ID" value="MEO1767658.1"/>
    <property type="molecule type" value="Genomic_DNA"/>
</dbReference>
<reference evidence="2 3" key="1">
    <citation type="submission" date="2024-02" db="EMBL/GenBank/DDBJ databases">
        <title>New thermophilic sulfur-oxidizing bacteria from a hot springs of the Uzon caldera (Kamchatka, Russia).</title>
        <authorList>
            <person name="Dukat A.M."/>
            <person name="Elcheninov A.G."/>
            <person name="Frolov E.N."/>
        </authorList>
    </citation>
    <scope>NUCLEOTIDE SEQUENCE [LARGE SCALE GENOMIC DNA]</scope>
    <source>
        <strain evidence="2 3">AK1</strain>
    </source>
</reference>
<dbReference type="InterPro" id="IPR011990">
    <property type="entry name" value="TPR-like_helical_dom_sf"/>
</dbReference>
<feature type="transmembrane region" description="Helical" evidence="1">
    <location>
        <begin position="28"/>
        <end position="51"/>
    </location>
</feature>
<dbReference type="SUPFAM" id="SSF48452">
    <property type="entry name" value="TPR-like"/>
    <property type="match status" value="1"/>
</dbReference>
<keyword evidence="3" id="KW-1185">Reference proteome</keyword>
<comment type="caution">
    <text evidence="2">The sequence shown here is derived from an EMBL/GenBank/DDBJ whole genome shotgun (WGS) entry which is preliminary data.</text>
</comment>
<dbReference type="Gene3D" id="1.25.40.10">
    <property type="entry name" value="Tetratricopeptide repeat domain"/>
    <property type="match status" value="1"/>
</dbReference>
<evidence type="ECO:0000256" key="1">
    <source>
        <dbReference type="SAM" id="Phobius"/>
    </source>
</evidence>
<organism evidence="2 3">
    <name type="scientific">Thiobacter aerophilum</name>
    <dbReference type="NCBI Taxonomy" id="3121275"/>
    <lineage>
        <taxon>Bacteria</taxon>
        <taxon>Pseudomonadati</taxon>
        <taxon>Pseudomonadota</taxon>
        <taxon>Betaproteobacteria</taxon>
        <taxon>Burkholderiales</taxon>
        <taxon>Thiobacteraceae</taxon>
        <taxon>Thiobacter</taxon>
    </lineage>
</organism>
<sequence length="324" mass="35191">MQTKLLAYATVLEGSAWGGVILASSDSAGFVAFSLLHAAAALVASLALTTLLAPGSRRARLSLLPLAFALLFALPLIGIPLILLWLLGVRRLRARHRAATFAEVSVPPFDIHLTTRPRFRFTGAGGMLANARVPVDTRVGALLALSQVPGRIATPLLRRVLACSNEDVRLLAYGLLDAQEKRLNAAIHEALSRYAVGGAERLAAAERLTELYWELVYHGLAVGDVRRHALESCLAYAEEVLAVRPHAEMKLYKARALHALGQLEQAAALYRELDELPPSRVLPYLAELAYDQGDYATARQLIGRLDRLATVPRLAAVVRYWSAA</sequence>
<protein>
    <recommendedName>
        <fullName evidence="4">Tetratricopeptide repeat protein</fullName>
    </recommendedName>
</protein>
<proteinExistence type="predicted"/>
<keyword evidence="1" id="KW-0472">Membrane</keyword>